<feature type="domain" description="Metallo-beta-lactamase" evidence="8">
    <location>
        <begin position="15"/>
        <end position="171"/>
    </location>
</feature>
<organism evidence="10">
    <name type="scientific">Ajellomyces capsulatus (strain H88)</name>
    <name type="common">Darling's disease fungus</name>
    <name type="synonym">Histoplasma capsulatum</name>
    <dbReference type="NCBI Taxonomy" id="544711"/>
    <lineage>
        <taxon>Eukaryota</taxon>
        <taxon>Fungi</taxon>
        <taxon>Dikarya</taxon>
        <taxon>Ascomycota</taxon>
        <taxon>Pezizomycotina</taxon>
        <taxon>Eurotiomycetes</taxon>
        <taxon>Eurotiomycetidae</taxon>
        <taxon>Onygenales</taxon>
        <taxon>Ajellomycetaceae</taxon>
        <taxon>Histoplasma</taxon>
    </lineage>
</organism>
<reference evidence="10" key="1">
    <citation type="submission" date="2008-07" db="EMBL/GenBank/DDBJ databases">
        <title>Annotation of Ajellomyces capsulatus strain H88.</title>
        <authorList>
            <person name="Champion M."/>
            <person name="Cuomo C."/>
            <person name="Ma L.-J."/>
            <person name="Henn M.R."/>
            <person name="Sil A."/>
            <person name="Goldman B."/>
            <person name="Young S.K."/>
            <person name="Kodira C.D."/>
            <person name="Zeng Q."/>
            <person name="Koehrsen M."/>
            <person name="Alvarado L."/>
            <person name="Berlin A."/>
            <person name="Borenstein D."/>
            <person name="Chen Z."/>
            <person name="Engels R."/>
            <person name="Freedman E."/>
            <person name="Gellesch M."/>
            <person name="Goldberg J."/>
            <person name="Griggs A."/>
            <person name="Gujja S."/>
            <person name="Heiman D."/>
            <person name="Hepburn T."/>
            <person name="Howarth C."/>
            <person name="Jen D."/>
            <person name="Larson L."/>
            <person name="Lewis B."/>
            <person name="Mehta T."/>
            <person name="Park D."/>
            <person name="Pearson M."/>
            <person name="Roberts A."/>
            <person name="Saif S."/>
            <person name="Shea T."/>
            <person name="Shenoy N."/>
            <person name="Sisk P."/>
            <person name="Stolte C."/>
            <person name="Sykes S."/>
            <person name="Walk T."/>
            <person name="White J."/>
            <person name="Yandava C."/>
            <person name="Klein B."/>
            <person name="McEwen J.G."/>
            <person name="Puccia R."/>
            <person name="Goldman G.H."/>
            <person name="Felipe M.S."/>
            <person name="Nino-Vega G."/>
            <person name="San-Blas G."/>
            <person name="Taylor J."/>
            <person name="Mendoza L."/>
            <person name="Galagan J."/>
            <person name="Nusbaum C."/>
            <person name="Birren B."/>
        </authorList>
    </citation>
    <scope>NUCLEOTIDE SEQUENCE [LARGE SCALE GENOMIC DNA]</scope>
    <source>
        <strain evidence="10">H88</strain>
    </source>
</reference>
<evidence type="ECO:0000256" key="6">
    <source>
        <dbReference type="ARBA" id="ARBA00022833"/>
    </source>
</evidence>
<dbReference type="STRING" id="544711.F0U7U8"/>
<gene>
    <name evidence="9" type="ORF">HCEG_01822</name>
</gene>
<keyword evidence="5" id="KW-0378">Hydrolase</keyword>
<dbReference type="InterPro" id="IPR001279">
    <property type="entry name" value="Metallo-B-lactamas"/>
</dbReference>
<dbReference type="HOGENOM" id="CLU_048478_1_1_1"/>
<dbReference type="CDD" id="cd07722">
    <property type="entry name" value="LACTB2-like_MBL-fold"/>
    <property type="match status" value="1"/>
</dbReference>
<dbReference type="InterPro" id="IPR050662">
    <property type="entry name" value="Sec-metab_biosynth-thioest"/>
</dbReference>
<dbReference type="AlphaFoldDB" id="F0U7U8"/>
<name>F0U7U8_AJEC8</name>
<dbReference type="VEuPathDB" id="FungiDB:I7I53_06367"/>
<sequence>MAAQRFPLPEVERLSGSVIRLLAGNPGKYTLQDTGEGRPSWSAVLRELLAAEKATVKHALLTHWHRDHVGGVADLLKMCPEAQVYKHDGREGRLTIEDGQIFQVQGATLRAIHTPGHTTDHVSFLLEDENALFTGDNVLGHGTAVFEDLVLYLSTLEKMRNLGAGRGYPGHGAVIEDCEAKITEYIDHRRQREEEVFRVLKFGGLDNGKVRAATAAQGKPRALSPADLVAVIYPDLAEELRLSASHGVLQMLLKLEGEGKVIRDGESEKWMRSRYFDHNSVYQYRRMSSSELGNDVRTASDAGQFPCSRAPTHHPTFRRWNPSPCHVPGSRCLVLAPASFAYFAGLRDVWSCPPVNFSRYSLFLQCFIIELQPNNYVLSLFSWVASAANKNYSPCSPSALSLIVL</sequence>
<dbReference type="SMART" id="SM00849">
    <property type="entry name" value="Lactamase_B"/>
    <property type="match status" value="1"/>
</dbReference>
<dbReference type="Pfam" id="PF17778">
    <property type="entry name" value="WHD_BLACT"/>
    <property type="match status" value="1"/>
</dbReference>
<dbReference type="PANTHER" id="PTHR23131">
    <property type="entry name" value="ENDORIBONUCLEASE LACTB2"/>
    <property type="match status" value="1"/>
</dbReference>
<dbReference type="Gene3D" id="3.60.15.10">
    <property type="entry name" value="Ribonuclease Z/Hydroxyacylglutathione hydrolase-like"/>
    <property type="match status" value="1"/>
</dbReference>
<dbReference type="InterPro" id="IPR036388">
    <property type="entry name" value="WH-like_DNA-bd_sf"/>
</dbReference>
<evidence type="ECO:0000256" key="3">
    <source>
        <dbReference type="ARBA" id="ARBA00018739"/>
    </source>
</evidence>
<keyword evidence="4" id="KW-0479">Metal-binding</keyword>
<dbReference type="Proteomes" id="UP000008142">
    <property type="component" value="Unassembled WGS sequence"/>
</dbReference>
<evidence type="ECO:0000256" key="2">
    <source>
        <dbReference type="ARBA" id="ARBA00006759"/>
    </source>
</evidence>
<keyword evidence="6" id="KW-0862">Zinc</keyword>
<dbReference type="FunFam" id="3.60.15.10:FF:000041">
    <property type="entry name" value="Metallo-beta-lactamase domain protein"/>
    <property type="match status" value="1"/>
</dbReference>
<dbReference type="SUPFAM" id="SSF56281">
    <property type="entry name" value="Metallo-hydrolase/oxidoreductase"/>
    <property type="match status" value="1"/>
</dbReference>
<dbReference type="InterPro" id="IPR036866">
    <property type="entry name" value="RibonucZ/Hydroxyglut_hydro"/>
</dbReference>
<evidence type="ECO:0000313" key="9">
    <source>
        <dbReference type="EMBL" id="EGC42460.1"/>
    </source>
</evidence>
<dbReference type="InterPro" id="IPR047921">
    <property type="entry name" value="LACTB2-like_MBL-fold"/>
</dbReference>
<dbReference type="EMBL" id="DS990636">
    <property type="protein sequence ID" value="EGC42460.1"/>
    <property type="molecule type" value="Genomic_DNA"/>
</dbReference>
<evidence type="ECO:0000259" key="8">
    <source>
        <dbReference type="SMART" id="SM00849"/>
    </source>
</evidence>
<dbReference type="InterPro" id="IPR041516">
    <property type="entry name" value="LACTB2_WH"/>
</dbReference>
<comment type="similarity">
    <text evidence="2">Belongs to the metallo-beta-lactamase superfamily. Glyoxalase II family.</text>
</comment>
<dbReference type="GO" id="GO:0044550">
    <property type="term" value="P:secondary metabolite biosynthetic process"/>
    <property type="evidence" value="ECO:0007669"/>
    <property type="project" value="TreeGrafter"/>
</dbReference>
<dbReference type="OMA" id="WQAMDVV"/>
<dbReference type="Pfam" id="PF00753">
    <property type="entry name" value="Lactamase_B"/>
    <property type="match status" value="1"/>
</dbReference>
<evidence type="ECO:0000256" key="5">
    <source>
        <dbReference type="ARBA" id="ARBA00022801"/>
    </source>
</evidence>
<dbReference type="PANTHER" id="PTHR23131:SF0">
    <property type="entry name" value="ENDORIBONUCLEASE LACTB2"/>
    <property type="match status" value="1"/>
</dbReference>
<evidence type="ECO:0000256" key="7">
    <source>
        <dbReference type="ARBA" id="ARBA00033382"/>
    </source>
</evidence>
<dbReference type="OrthoDB" id="17458at2759"/>
<comment type="cofactor">
    <cofactor evidence="1">
        <name>Zn(2+)</name>
        <dbReference type="ChEBI" id="CHEBI:29105"/>
    </cofactor>
</comment>
<dbReference type="Gene3D" id="1.10.10.10">
    <property type="entry name" value="Winged helix-like DNA-binding domain superfamily/Winged helix DNA-binding domain"/>
    <property type="match status" value="1"/>
</dbReference>
<dbReference type="GO" id="GO:0046872">
    <property type="term" value="F:metal ion binding"/>
    <property type="evidence" value="ECO:0007669"/>
    <property type="project" value="UniProtKB-KW"/>
</dbReference>
<accession>F0U7U8</accession>
<evidence type="ECO:0000256" key="1">
    <source>
        <dbReference type="ARBA" id="ARBA00001947"/>
    </source>
</evidence>
<evidence type="ECO:0000313" key="10">
    <source>
        <dbReference type="Proteomes" id="UP000008142"/>
    </source>
</evidence>
<protein>
    <recommendedName>
        <fullName evidence="3">Lactamase-like protein nscB</fullName>
    </recommendedName>
    <alternativeName>
        <fullName evidence="7">Neosartoricin B biosynthesis protein B</fullName>
    </alternativeName>
</protein>
<dbReference type="GO" id="GO:0016787">
    <property type="term" value="F:hydrolase activity"/>
    <property type="evidence" value="ECO:0007669"/>
    <property type="project" value="UniProtKB-KW"/>
</dbReference>
<evidence type="ECO:0000256" key="4">
    <source>
        <dbReference type="ARBA" id="ARBA00022723"/>
    </source>
</evidence>
<proteinExistence type="inferred from homology"/>